<dbReference type="Proteomes" id="UP001140094">
    <property type="component" value="Unassembled WGS sequence"/>
</dbReference>
<keyword evidence="3" id="KW-1185">Reference proteome</keyword>
<sequence>MTSVLAVHRRFTSRLVRALLVLCLLCFLAPAITATTTAGDVSTSEDLFGRCPLFDSVVRDRMLSGQITVEQAFAELDSHNCPIIRGASITSPKQLQAAVDQSLQIEAVQRVAAGHQGHPDGANCQRLGELTQMVWDGSGPPKVVMDELVAINCPALTSCKQFDSIKAQYSNGGLTPSKAIAQLVQRCPHFSPPAKAPQQVVRNVAEEGAGAPPGQSMADECRRLSDMLYTINDSQRSAADQQAAQRIMDTLCDNKVPIINNCPLFQSVKARYKGGEVAANDAIAEMKNSCPILSKELNPAMVFNFEEYGAHRDTNYDLCHESHSHGDPVKRNGVADGSGCGCGCGSVRDRAKQLFKRHEEHDDSEVCLPGGKSECDHEHNFVRRSETK</sequence>
<evidence type="ECO:0000313" key="3">
    <source>
        <dbReference type="Proteomes" id="UP001140094"/>
    </source>
</evidence>
<keyword evidence="1" id="KW-0732">Signal</keyword>
<organism evidence="2 3">
    <name type="scientific">Coemansia guatemalensis</name>
    <dbReference type="NCBI Taxonomy" id="2761395"/>
    <lineage>
        <taxon>Eukaryota</taxon>
        <taxon>Fungi</taxon>
        <taxon>Fungi incertae sedis</taxon>
        <taxon>Zoopagomycota</taxon>
        <taxon>Kickxellomycotina</taxon>
        <taxon>Kickxellomycetes</taxon>
        <taxon>Kickxellales</taxon>
        <taxon>Kickxellaceae</taxon>
        <taxon>Coemansia</taxon>
    </lineage>
</organism>
<gene>
    <name evidence="2" type="ORF">H4R20_002114</name>
</gene>
<evidence type="ECO:0000256" key="1">
    <source>
        <dbReference type="SAM" id="SignalP"/>
    </source>
</evidence>
<dbReference type="OrthoDB" id="200954at2759"/>
<dbReference type="EMBL" id="JANBUO010000294">
    <property type="protein sequence ID" value="KAJ2805389.1"/>
    <property type="molecule type" value="Genomic_DNA"/>
</dbReference>
<evidence type="ECO:0008006" key="4">
    <source>
        <dbReference type="Google" id="ProtNLM"/>
    </source>
</evidence>
<feature type="non-terminal residue" evidence="2">
    <location>
        <position position="388"/>
    </location>
</feature>
<reference evidence="2" key="1">
    <citation type="submission" date="2022-07" db="EMBL/GenBank/DDBJ databases">
        <title>Phylogenomic reconstructions and comparative analyses of Kickxellomycotina fungi.</title>
        <authorList>
            <person name="Reynolds N.K."/>
            <person name="Stajich J.E."/>
            <person name="Barry K."/>
            <person name="Grigoriev I.V."/>
            <person name="Crous P."/>
            <person name="Smith M.E."/>
        </authorList>
    </citation>
    <scope>NUCLEOTIDE SEQUENCE</scope>
    <source>
        <strain evidence="2">NRRL 1565</strain>
    </source>
</reference>
<comment type="caution">
    <text evidence="2">The sequence shown here is derived from an EMBL/GenBank/DDBJ whole genome shotgun (WGS) entry which is preliminary data.</text>
</comment>
<protein>
    <recommendedName>
        <fullName evidence="4">Secreted protein</fullName>
    </recommendedName>
</protein>
<name>A0A9W8HVR9_9FUNG</name>
<evidence type="ECO:0000313" key="2">
    <source>
        <dbReference type="EMBL" id="KAJ2805389.1"/>
    </source>
</evidence>
<feature type="chain" id="PRO_5040777967" description="Secreted protein" evidence="1">
    <location>
        <begin position="35"/>
        <end position="388"/>
    </location>
</feature>
<feature type="signal peptide" evidence="1">
    <location>
        <begin position="1"/>
        <end position="34"/>
    </location>
</feature>
<dbReference type="AlphaFoldDB" id="A0A9W8HVR9"/>
<accession>A0A9W8HVR9</accession>
<proteinExistence type="predicted"/>